<reference evidence="1" key="1">
    <citation type="journal article" date="2021" name="Microb. Physiol.">
        <title>Proteogenomic Insights into the Physiology of Marine, Sulfate-Reducing, Filamentous Desulfonema limicola and Desulfonema magnum.</title>
        <authorList>
            <person name="Schnaars V."/>
            <person name="Wohlbrand L."/>
            <person name="Scheve S."/>
            <person name="Hinrichs C."/>
            <person name="Reinhardt R."/>
            <person name="Rabus R."/>
        </authorList>
    </citation>
    <scope>NUCLEOTIDE SEQUENCE</scope>
    <source>
        <strain evidence="1">4be13</strain>
    </source>
</reference>
<dbReference type="KEGG" id="dmm:dnm_089660"/>
<accession>A0A975BWD0</accession>
<name>A0A975BWD0_9BACT</name>
<proteinExistence type="predicted"/>
<evidence type="ECO:0000313" key="2">
    <source>
        <dbReference type="Proteomes" id="UP000663722"/>
    </source>
</evidence>
<evidence type="ECO:0000313" key="1">
    <source>
        <dbReference type="EMBL" id="QTA92873.1"/>
    </source>
</evidence>
<gene>
    <name evidence="1" type="ORF">dnm_089660</name>
</gene>
<dbReference type="Proteomes" id="UP000663722">
    <property type="component" value="Chromosome"/>
</dbReference>
<sequence length="50" mass="6170">MVRQCFRIFKGRIPEREFLPLKFYRSIRKYFIIDFGFRKVCNACSLFLTD</sequence>
<dbReference type="AlphaFoldDB" id="A0A975BWD0"/>
<dbReference type="EMBL" id="CP061800">
    <property type="protein sequence ID" value="QTA92873.1"/>
    <property type="molecule type" value="Genomic_DNA"/>
</dbReference>
<organism evidence="1 2">
    <name type="scientific">Desulfonema magnum</name>
    <dbReference type="NCBI Taxonomy" id="45655"/>
    <lineage>
        <taxon>Bacteria</taxon>
        <taxon>Pseudomonadati</taxon>
        <taxon>Thermodesulfobacteriota</taxon>
        <taxon>Desulfobacteria</taxon>
        <taxon>Desulfobacterales</taxon>
        <taxon>Desulfococcaceae</taxon>
        <taxon>Desulfonema</taxon>
    </lineage>
</organism>
<protein>
    <submittedName>
        <fullName evidence="1">Uncharacterized protein</fullName>
    </submittedName>
</protein>
<keyword evidence="2" id="KW-1185">Reference proteome</keyword>